<reference evidence="7" key="2">
    <citation type="submission" date="2009-11" db="EMBL/GenBank/DDBJ databases">
        <title>The Genome Sequence of Allomyces macrogynus strain ATCC 38327.</title>
        <authorList>
            <consortium name="The Broad Institute Genome Sequencing Platform"/>
            <person name="Russ C."/>
            <person name="Cuomo C."/>
            <person name="Shea T."/>
            <person name="Young S.K."/>
            <person name="Zeng Q."/>
            <person name="Koehrsen M."/>
            <person name="Haas B."/>
            <person name="Borodovsky M."/>
            <person name="Guigo R."/>
            <person name="Alvarado L."/>
            <person name="Berlin A."/>
            <person name="Borenstein D."/>
            <person name="Chen Z."/>
            <person name="Engels R."/>
            <person name="Freedman E."/>
            <person name="Gellesch M."/>
            <person name="Goldberg J."/>
            <person name="Griggs A."/>
            <person name="Gujja S."/>
            <person name="Heiman D."/>
            <person name="Hepburn T."/>
            <person name="Howarth C."/>
            <person name="Jen D."/>
            <person name="Larson L."/>
            <person name="Lewis B."/>
            <person name="Mehta T."/>
            <person name="Park D."/>
            <person name="Pearson M."/>
            <person name="Roberts A."/>
            <person name="Saif S."/>
            <person name="Shenoy N."/>
            <person name="Sisk P."/>
            <person name="Stolte C."/>
            <person name="Sykes S."/>
            <person name="Walk T."/>
            <person name="White J."/>
            <person name="Yandava C."/>
            <person name="Burger G."/>
            <person name="Gray M.W."/>
            <person name="Holland P.W.H."/>
            <person name="King N."/>
            <person name="Lang F.B.F."/>
            <person name="Roger A.J."/>
            <person name="Ruiz-Trillo I."/>
            <person name="Lander E."/>
            <person name="Nusbaum C."/>
        </authorList>
    </citation>
    <scope>NUCLEOTIDE SEQUENCE [LARGE SCALE GENOMIC DNA]</scope>
    <source>
        <strain evidence="7">ATCC 38327</strain>
    </source>
</reference>
<feature type="region of interest" description="Disordered" evidence="4">
    <location>
        <begin position="519"/>
        <end position="539"/>
    </location>
</feature>
<evidence type="ECO:0000256" key="3">
    <source>
        <dbReference type="ARBA" id="ARBA00023212"/>
    </source>
</evidence>
<dbReference type="EMBL" id="GG745380">
    <property type="protein sequence ID" value="KNE72492.1"/>
    <property type="molecule type" value="Genomic_DNA"/>
</dbReference>
<feature type="compositionally biased region" description="Low complexity" evidence="4">
    <location>
        <begin position="14"/>
        <end position="28"/>
    </location>
</feature>
<feature type="domain" description="TOG" evidence="5">
    <location>
        <begin position="170"/>
        <end position="410"/>
    </location>
</feature>
<sequence length="743" mass="79147">MLNAMEPPRAKPPSRLAARLGASSSRIRPPAPAPAPAPAVANAMDADVDMSVDSPPRVQAWATTPPVRAGVPPRPRFPGGSVARPTSGLQQASHFDSPVASDVEMYSVPATPTVASGLPRPGFARAAPAPMFGAASENLGLLPASADLRPRRAAENTGSRAWVADSTRPDLMHVLREQAMQCFTPALVQLMFSKSRDKGKDYLRALDAISAAVLTKSHDPIFYADVIFKYLTVRLLDPSPTTQLRCFEIAENLLGLMRESMCHLSDYEAMVLVPTVLAKLGDLKNLVRSRALSLLTTIEQIYPTGSLFTLLLQHGIHHRNSRVRVEVINVLTHLIATAGAECCPVRAVPDLAKLVGERDSNIKKAALELVEQMARSAGEAPFFQAMGNSVPDATVARIRQRLRKMHNGPAISTHLPSAPPTMPMGMGMQFDDPVPVPPPMPHVAPATPAREAMDIDMRAVRDTPVGYTAAAERRRMIESDAMFPGMPVEPTFPKPAGYQAPDRVPAAASTAALYFQPPPAPPAFQPPAAPQPAFQPPAPPRFVAPVEVPARQPSFPQDPAGGLDAMFPPVGTTAARATSAEFAVPAAPAPHPPRSASWQPPSPSSDTSVDLILARIGSGNVNEALVAARQIERLLLTQPQVLHPHADGLVVSLALQTRLAFQALNQPGAAADVFTLCRKLLAAQYQLFATPALVAQVKEETLEHVLAELLARVADPNLVHLTAPTDAAAAAAPGARKQVQEQQ</sequence>
<keyword evidence="2" id="KW-0963">Cytoplasm</keyword>
<dbReference type="GO" id="GO:0030951">
    <property type="term" value="P:establishment or maintenance of microtubule cytoskeleton polarity"/>
    <property type="evidence" value="ECO:0007669"/>
    <property type="project" value="InterPro"/>
</dbReference>
<gene>
    <name evidence="6" type="ORF">AMAG_16534</name>
</gene>
<dbReference type="Gene3D" id="1.25.10.10">
    <property type="entry name" value="Leucine-rich Repeat Variant"/>
    <property type="match status" value="1"/>
</dbReference>
<protein>
    <recommendedName>
        <fullName evidence="5">TOG domain-containing protein</fullName>
    </recommendedName>
</protein>
<keyword evidence="3" id="KW-0206">Cytoskeleton</keyword>
<evidence type="ECO:0000313" key="7">
    <source>
        <dbReference type="Proteomes" id="UP000054350"/>
    </source>
</evidence>
<evidence type="ECO:0000256" key="1">
    <source>
        <dbReference type="ARBA" id="ARBA00004245"/>
    </source>
</evidence>
<dbReference type="OrthoDB" id="205662at2759"/>
<dbReference type="eggNOG" id="KOG1820">
    <property type="taxonomic scope" value="Eukaryota"/>
</dbReference>
<dbReference type="Proteomes" id="UP000054350">
    <property type="component" value="Unassembled WGS sequence"/>
</dbReference>
<dbReference type="GO" id="GO:0061863">
    <property type="term" value="F:microtubule plus end polymerase"/>
    <property type="evidence" value="ECO:0007669"/>
    <property type="project" value="InterPro"/>
</dbReference>
<dbReference type="GO" id="GO:0046785">
    <property type="term" value="P:microtubule polymerization"/>
    <property type="evidence" value="ECO:0007669"/>
    <property type="project" value="InterPro"/>
</dbReference>
<evidence type="ECO:0000256" key="4">
    <source>
        <dbReference type="SAM" id="MobiDB-lite"/>
    </source>
</evidence>
<accession>A0A0L0TCN6</accession>
<dbReference type="PANTHER" id="PTHR12609">
    <property type="entry name" value="MICROTUBULE ASSOCIATED PROTEIN XMAP215"/>
    <property type="match status" value="1"/>
</dbReference>
<dbReference type="GO" id="GO:0005856">
    <property type="term" value="C:cytoskeleton"/>
    <property type="evidence" value="ECO:0007669"/>
    <property type="project" value="UniProtKB-SubCell"/>
</dbReference>
<proteinExistence type="predicted"/>
<feature type="region of interest" description="Disordered" evidence="4">
    <location>
        <begin position="1"/>
        <end position="39"/>
    </location>
</feature>
<evidence type="ECO:0000259" key="5">
    <source>
        <dbReference type="SMART" id="SM01349"/>
    </source>
</evidence>
<evidence type="ECO:0000313" key="6">
    <source>
        <dbReference type="EMBL" id="KNE72492.1"/>
    </source>
</evidence>
<organism evidence="6 7">
    <name type="scientific">Allomyces macrogynus (strain ATCC 38327)</name>
    <name type="common">Allomyces javanicus var. macrogynus</name>
    <dbReference type="NCBI Taxonomy" id="578462"/>
    <lineage>
        <taxon>Eukaryota</taxon>
        <taxon>Fungi</taxon>
        <taxon>Fungi incertae sedis</taxon>
        <taxon>Blastocladiomycota</taxon>
        <taxon>Blastocladiomycetes</taxon>
        <taxon>Blastocladiales</taxon>
        <taxon>Blastocladiaceae</taxon>
        <taxon>Allomyces</taxon>
    </lineage>
</organism>
<reference evidence="6 7" key="1">
    <citation type="submission" date="2009-11" db="EMBL/GenBank/DDBJ databases">
        <title>Annotation of Allomyces macrogynus ATCC 38327.</title>
        <authorList>
            <consortium name="The Broad Institute Genome Sequencing Platform"/>
            <person name="Russ C."/>
            <person name="Cuomo C."/>
            <person name="Burger G."/>
            <person name="Gray M.W."/>
            <person name="Holland P.W.H."/>
            <person name="King N."/>
            <person name="Lang F.B.F."/>
            <person name="Roger A.J."/>
            <person name="Ruiz-Trillo I."/>
            <person name="Young S.K."/>
            <person name="Zeng Q."/>
            <person name="Gargeya S."/>
            <person name="Fitzgerald M."/>
            <person name="Haas B."/>
            <person name="Abouelleil A."/>
            <person name="Alvarado L."/>
            <person name="Arachchi H.M."/>
            <person name="Berlin A."/>
            <person name="Chapman S.B."/>
            <person name="Gearin G."/>
            <person name="Goldberg J."/>
            <person name="Griggs A."/>
            <person name="Gujja S."/>
            <person name="Hansen M."/>
            <person name="Heiman D."/>
            <person name="Howarth C."/>
            <person name="Larimer J."/>
            <person name="Lui A."/>
            <person name="MacDonald P.J.P."/>
            <person name="McCowen C."/>
            <person name="Montmayeur A."/>
            <person name="Murphy C."/>
            <person name="Neiman D."/>
            <person name="Pearson M."/>
            <person name="Priest M."/>
            <person name="Roberts A."/>
            <person name="Saif S."/>
            <person name="Shea T."/>
            <person name="Sisk P."/>
            <person name="Stolte C."/>
            <person name="Sykes S."/>
            <person name="Wortman J."/>
            <person name="Nusbaum C."/>
            <person name="Birren B."/>
        </authorList>
    </citation>
    <scope>NUCLEOTIDE SEQUENCE [LARGE SCALE GENOMIC DNA]</scope>
    <source>
        <strain evidence="6 7">ATCC 38327</strain>
    </source>
</reference>
<dbReference type="SUPFAM" id="SSF48371">
    <property type="entry name" value="ARM repeat"/>
    <property type="match status" value="1"/>
</dbReference>
<dbReference type="InterPro" id="IPR045110">
    <property type="entry name" value="XMAP215"/>
</dbReference>
<feature type="region of interest" description="Disordered" evidence="4">
    <location>
        <begin position="585"/>
        <end position="604"/>
    </location>
</feature>
<dbReference type="SMART" id="SM01349">
    <property type="entry name" value="TOG"/>
    <property type="match status" value="1"/>
</dbReference>
<dbReference type="GO" id="GO:0051010">
    <property type="term" value="F:microtubule plus-end binding"/>
    <property type="evidence" value="ECO:0007669"/>
    <property type="project" value="InterPro"/>
</dbReference>
<dbReference type="InterPro" id="IPR034085">
    <property type="entry name" value="TOG"/>
</dbReference>
<name>A0A0L0TCN6_ALLM3</name>
<dbReference type="InterPro" id="IPR016024">
    <property type="entry name" value="ARM-type_fold"/>
</dbReference>
<keyword evidence="7" id="KW-1185">Reference proteome</keyword>
<dbReference type="GO" id="GO:0007051">
    <property type="term" value="P:spindle organization"/>
    <property type="evidence" value="ECO:0007669"/>
    <property type="project" value="InterPro"/>
</dbReference>
<dbReference type="STRING" id="578462.A0A0L0TCN6"/>
<dbReference type="Pfam" id="PF21041">
    <property type="entry name" value="XMAP215_CLASP_TOG"/>
    <property type="match status" value="1"/>
</dbReference>
<dbReference type="AlphaFoldDB" id="A0A0L0TCN6"/>
<comment type="subcellular location">
    <subcellularLocation>
        <location evidence="1">Cytoplasm</location>
        <location evidence="1">Cytoskeleton</location>
    </subcellularLocation>
</comment>
<dbReference type="InterPro" id="IPR011989">
    <property type="entry name" value="ARM-like"/>
</dbReference>
<dbReference type="InterPro" id="IPR048491">
    <property type="entry name" value="XMAP215_CLASP_TOG"/>
</dbReference>
<evidence type="ECO:0000256" key="2">
    <source>
        <dbReference type="ARBA" id="ARBA00022490"/>
    </source>
</evidence>
<dbReference type="VEuPathDB" id="FungiDB:AMAG_16534"/>